<keyword evidence="2" id="KW-1185">Reference proteome</keyword>
<dbReference type="AlphaFoldDB" id="A0AAD4CBJ9"/>
<protein>
    <submittedName>
        <fullName evidence="1">Uncharacterized protein</fullName>
    </submittedName>
</protein>
<proteinExistence type="predicted"/>
<accession>A0AAD4CBJ9</accession>
<organism evidence="1 2">
    <name type="scientific">Aspergillus nanangensis</name>
    <dbReference type="NCBI Taxonomy" id="2582783"/>
    <lineage>
        <taxon>Eukaryota</taxon>
        <taxon>Fungi</taxon>
        <taxon>Dikarya</taxon>
        <taxon>Ascomycota</taxon>
        <taxon>Pezizomycotina</taxon>
        <taxon>Eurotiomycetes</taxon>
        <taxon>Eurotiomycetidae</taxon>
        <taxon>Eurotiales</taxon>
        <taxon>Aspergillaceae</taxon>
        <taxon>Aspergillus</taxon>
        <taxon>Aspergillus subgen. Circumdati</taxon>
    </lineage>
</organism>
<dbReference type="EMBL" id="VCAU01000208">
    <property type="protein sequence ID" value="KAF9882843.1"/>
    <property type="molecule type" value="Genomic_DNA"/>
</dbReference>
<sequence>MEDISEILSRVTIAPQISDTFEQLFQKIVTYAGELRNHRIPDEEIEGTRQLAGPFTRGGLLILLIEPLAHHPWQAGIDHVIIDCHDISVLDLRPFIWSGLRNKLQEDQLVQLHDLVFEAIRAKRPDTILCMGAKKRT</sequence>
<evidence type="ECO:0000313" key="1">
    <source>
        <dbReference type="EMBL" id="KAF9882843.1"/>
    </source>
</evidence>
<reference evidence="1" key="2">
    <citation type="submission" date="2020-02" db="EMBL/GenBank/DDBJ databases">
        <authorList>
            <person name="Gilchrist C.L.M."/>
            <person name="Chooi Y.-H."/>
        </authorList>
    </citation>
    <scope>NUCLEOTIDE SEQUENCE</scope>
    <source>
        <strain evidence="1">MST-FP2251</strain>
    </source>
</reference>
<name>A0AAD4CBJ9_ASPNN</name>
<evidence type="ECO:0000313" key="2">
    <source>
        <dbReference type="Proteomes" id="UP001194746"/>
    </source>
</evidence>
<comment type="caution">
    <text evidence="1">The sequence shown here is derived from an EMBL/GenBank/DDBJ whole genome shotgun (WGS) entry which is preliminary data.</text>
</comment>
<reference evidence="1" key="1">
    <citation type="journal article" date="2019" name="Beilstein J. Org. Chem.">
        <title>Nanangenines: drimane sesquiterpenoids as the dominant metabolite cohort of a novel Australian fungus, Aspergillus nanangensis.</title>
        <authorList>
            <person name="Lacey H.J."/>
            <person name="Gilchrist C.L.M."/>
            <person name="Crombie A."/>
            <person name="Kalaitzis J.A."/>
            <person name="Vuong D."/>
            <person name="Rutledge P.J."/>
            <person name="Turner P."/>
            <person name="Pitt J.I."/>
            <person name="Lacey E."/>
            <person name="Chooi Y.H."/>
            <person name="Piggott A.M."/>
        </authorList>
    </citation>
    <scope>NUCLEOTIDE SEQUENCE</scope>
    <source>
        <strain evidence="1">MST-FP2251</strain>
    </source>
</reference>
<dbReference type="Proteomes" id="UP001194746">
    <property type="component" value="Unassembled WGS sequence"/>
</dbReference>
<gene>
    <name evidence="1" type="ORF">FE257_004955</name>
</gene>